<feature type="region of interest" description="Disordered" evidence="1">
    <location>
        <begin position="1"/>
        <end position="20"/>
    </location>
</feature>
<feature type="compositionally biased region" description="Basic and acidic residues" evidence="1">
    <location>
        <begin position="1"/>
        <end position="13"/>
    </location>
</feature>
<dbReference type="EMBL" id="JXMU01000014">
    <property type="protein sequence ID" value="KPB01093.1"/>
    <property type="molecule type" value="Genomic_DNA"/>
</dbReference>
<name>A0A0M9GMA8_9HYPH</name>
<comment type="caution">
    <text evidence="2">The sequence shown here is derived from an EMBL/GenBank/DDBJ whole genome shotgun (WGS) entry which is preliminary data.</text>
</comment>
<protein>
    <submittedName>
        <fullName evidence="2">Uncharacterized protein</fullName>
    </submittedName>
</protein>
<proteinExistence type="predicted"/>
<dbReference type="AlphaFoldDB" id="A0A0M9GMA8"/>
<gene>
    <name evidence="2" type="ORF">SU32_10700</name>
</gene>
<dbReference type="Proteomes" id="UP000038011">
    <property type="component" value="Unassembled WGS sequence"/>
</dbReference>
<evidence type="ECO:0000313" key="3">
    <source>
        <dbReference type="Proteomes" id="UP000038011"/>
    </source>
</evidence>
<evidence type="ECO:0000256" key="1">
    <source>
        <dbReference type="SAM" id="MobiDB-lite"/>
    </source>
</evidence>
<accession>A0A0M9GMA8</accession>
<sequence length="82" mass="9250">MDSCDKHRNDEGVGRTPRPISPLCAARQAYCVAIAEREGEKAKTWAWPAKSLVFAREGKNYKSRIMLNGNFTCKREGRPPLL</sequence>
<reference evidence="2 3" key="1">
    <citation type="submission" date="2015-01" db="EMBL/GenBank/DDBJ databases">
        <title>Ahrensia donghaiensis sp. nov., a novel dimethylsulphoniopropionate-cleavage bacterium isolated from seawater and emended descriptions of the genus Ahrensia and Ahrensia kielensis.</title>
        <authorList>
            <person name="Liu J."/>
        </authorList>
    </citation>
    <scope>NUCLEOTIDE SEQUENCE [LARGE SCALE GENOMIC DNA]</scope>
    <source>
        <strain evidence="2 3">LZD062</strain>
    </source>
</reference>
<dbReference type="PATRIC" id="fig|1514904.3.peg.976"/>
<organism evidence="2 3">
    <name type="scientific">Ahrensia marina</name>
    <dbReference type="NCBI Taxonomy" id="1514904"/>
    <lineage>
        <taxon>Bacteria</taxon>
        <taxon>Pseudomonadati</taxon>
        <taxon>Pseudomonadota</taxon>
        <taxon>Alphaproteobacteria</taxon>
        <taxon>Hyphomicrobiales</taxon>
        <taxon>Ahrensiaceae</taxon>
        <taxon>Ahrensia</taxon>
    </lineage>
</organism>
<evidence type="ECO:0000313" key="2">
    <source>
        <dbReference type="EMBL" id="KPB01093.1"/>
    </source>
</evidence>
<keyword evidence="3" id="KW-1185">Reference proteome</keyword>